<name>A0AAV1S177_9ROSI</name>
<dbReference type="Proteomes" id="UP001314170">
    <property type="component" value="Unassembled WGS sequence"/>
</dbReference>
<comment type="caution">
    <text evidence="1">The sequence shown here is derived from an EMBL/GenBank/DDBJ whole genome shotgun (WGS) entry which is preliminary data.</text>
</comment>
<reference evidence="1 2" key="1">
    <citation type="submission" date="2024-01" db="EMBL/GenBank/DDBJ databases">
        <authorList>
            <person name="Waweru B."/>
        </authorList>
    </citation>
    <scope>NUCLEOTIDE SEQUENCE [LARGE SCALE GENOMIC DNA]</scope>
</reference>
<keyword evidence="2" id="KW-1185">Reference proteome</keyword>
<organism evidence="1 2">
    <name type="scientific">Dovyalis caffra</name>
    <dbReference type="NCBI Taxonomy" id="77055"/>
    <lineage>
        <taxon>Eukaryota</taxon>
        <taxon>Viridiplantae</taxon>
        <taxon>Streptophyta</taxon>
        <taxon>Embryophyta</taxon>
        <taxon>Tracheophyta</taxon>
        <taxon>Spermatophyta</taxon>
        <taxon>Magnoliopsida</taxon>
        <taxon>eudicotyledons</taxon>
        <taxon>Gunneridae</taxon>
        <taxon>Pentapetalae</taxon>
        <taxon>rosids</taxon>
        <taxon>fabids</taxon>
        <taxon>Malpighiales</taxon>
        <taxon>Salicaceae</taxon>
        <taxon>Flacourtieae</taxon>
        <taxon>Dovyalis</taxon>
    </lineage>
</organism>
<dbReference type="EMBL" id="CAWUPB010001160">
    <property type="protein sequence ID" value="CAK7342774.1"/>
    <property type="molecule type" value="Genomic_DNA"/>
</dbReference>
<evidence type="ECO:0000313" key="2">
    <source>
        <dbReference type="Proteomes" id="UP001314170"/>
    </source>
</evidence>
<dbReference type="AlphaFoldDB" id="A0AAV1S177"/>
<dbReference type="Gene3D" id="1.25.40.10">
    <property type="entry name" value="Tetratricopeptide repeat domain"/>
    <property type="match status" value="1"/>
</dbReference>
<protein>
    <recommendedName>
        <fullName evidence="3">Pentatricopeptide repeat-containing protein</fullName>
    </recommendedName>
</protein>
<gene>
    <name evidence="1" type="ORF">DCAF_LOCUS16968</name>
</gene>
<accession>A0AAV1S177</accession>
<dbReference type="InterPro" id="IPR011990">
    <property type="entry name" value="TPR-like_helical_dom_sf"/>
</dbReference>
<proteinExistence type="predicted"/>
<dbReference type="PANTHER" id="PTHR47603">
    <property type="entry name" value="PPR CONTAINING-LIKE PROTEIN"/>
    <property type="match status" value="1"/>
</dbReference>
<sequence length="393" mass="44258">MVTQEILSPYSLSDGVTTETFSITLLPSLFTKIGHLRRIGVGSVQTLLNSSYKMTMEVQILTSKAHTAAKAASPLLQTVHHDGNSEQNLRRHRIGDNVSKKDKIKFLITTLLDLNDSKDAVYGALDAWVAWEQNFPIASIKQVLIALEKEQQWHRIVQVIKWMLSKGQGTTMGTYAQLIRALDMDHRAKEAHEFWLKKIGRDLHSVPWQLCNRMISIYYRNNMLENLIKLFKGLEAFDRKPPEKSIVQKVADAYEMLGLLEEKGRLLEKYNDLFIETGKGRNKNFRIASSKKTKKSAYMITVFAIWPKNMVFCFGPLDGWNYHTQLNLDLAKGLEGSPAGGSQGKAKNVSASDKIADAVDGKQNKLVCNCNPRVIAKPEGMYQSLLANPIIHA</sequence>
<dbReference type="PANTHER" id="PTHR47603:SF1">
    <property type="entry name" value="PPR CONTAINING-LIKE PROTEIN"/>
    <property type="match status" value="1"/>
</dbReference>
<evidence type="ECO:0008006" key="3">
    <source>
        <dbReference type="Google" id="ProtNLM"/>
    </source>
</evidence>
<evidence type="ECO:0000313" key="1">
    <source>
        <dbReference type="EMBL" id="CAK7342774.1"/>
    </source>
</evidence>